<dbReference type="PANTHER" id="PTHR47893:SF1">
    <property type="entry name" value="REGULATORY PROTEIN PCHR"/>
    <property type="match status" value="1"/>
</dbReference>
<dbReference type="GO" id="GO:0003700">
    <property type="term" value="F:DNA-binding transcription factor activity"/>
    <property type="evidence" value="ECO:0007669"/>
    <property type="project" value="InterPro"/>
</dbReference>
<name>A0A9D9N8A3_9FIRM</name>
<dbReference type="InterPro" id="IPR053142">
    <property type="entry name" value="PchR_regulatory_protein"/>
</dbReference>
<dbReference type="PANTHER" id="PTHR47893">
    <property type="entry name" value="REGULATORY PROTEIN PCHR"/>
    <property type="match status" value="1"/>
</dbReference>
<evidence type="ECO:0000259" key="1">
    <source>
        <dbReference type="PROSITE" id="PS01124"/>
    </source>
</evidence>
<dbReference type="InterPro" id="IPR018060">
    <property type="entry name" value="HTH_AraC"/>
</dbReference>
<reference evidence="2" key="2">
    <citation type="journal article" date="2021" name="PeerJ">
        <title>Extensive microbial diversity within the chicken gut microbiome revealed by metagenomics and culture.</title>
        <authorList>
            <person name="Gilroy R."/>
            <person name="Ravi A."/>
            <person name="Getino M."/>
            <person name="Pursley I."/>
            <person name="Horton D.L."/>
            <person name="Alikhan N.F."/>
            <person name="Baker D."/>
            <person name="Gharbi K."/>
            <person name="Hall N."/>
            <person name="Watson M."/>
            <person name="Adriaenssens E.M."/>
            <person name="Foster-Nyarko E."/>
            <person name="Jarju S."/>
            <person name="Secka A."/>
            <person name="Antonio M."/>
            <person name="Oren A."/>
            <person name="Chaudhuri R.R."/>
            <person name="La Ragione R."/>
            <person name="Hildebrand F."/>
            <person name="Pallen M.J."/>
        </authorList>
    </citation>
    <scope>NUCLEOTIDE SEQUENCE</scope>
    <source>
        <strain evidence="2">E3-2379</strain>
    </source>
</reference>
<dbReference type="EMBL" id="JADIML010000277">
    <property type="protein sequence ID" value="MBO8464208.1"/>
    <property type="molecule type" value="Genomic_DNA"/>
</dbReference>
<dbReference type="Gene3D" id="1.10.10.60">
    <property type="entry name" value="Homeodomain-like"/>
    <property type="match status" value="1"/>
</dbReference>
<sequence length="301" mass="34639">MHFVQSPLQFRNAILQELGFLPTVCDYHTLYHNPERPKNGHYLLYERKGYYDFGIADYSIDHPFSIQFDNQESLIRFGIVYEGTTKFQLENQPVSSFSPSSFFVVEKGIKGKQIWKTGQHFHGAEISIYKQYLDEIVAPLFPLQLLSPFLKNQTYHYLPLDMQAVLHRLITLSEQGQLNPIHLESAILQCIAILAETILHPTDNTFTTQVSYERLPIGKNRFITLTPHDIRSIQKAHDRLIKEVKSPPTIEMLSEDLLINAQKLQVGFVHYYHMTIGEFSTSLKMSMASTLLCTTDQSVAE</sequence>
<feature type="non-terminal residue" evidence="2">
    <location>
        <position position="301"/>
    </location>
</feature>
<comment type="caution">
    <text evidence="2">The sequence shown here is derived from an EMBL/GenBank/DDBJ whole genome shotgun (WGS) entry which is preliminary data.</text>
</comment>
<evidence type="ECO:0000313" key="3">
    <source>
        <dbReference type="Proteomes" id="UP000823618"/>
    </source>
</evidence>
<evidence type="ECO:0000313" key="2">
    <source>
        <dbReference type="EMBL" id="MBO8464208.1"/>
    </source>
</evidence>
<accession>A0A9D9N8A3</accession>
<dbReference type="Proteomes" id="UP000823618">
    <property type="component" value="Unassembled WGS sequence"/>
</dbReference>
<protein>
    <submittedName>
        <fullName evidence="2">AraC family transcriptional regulator</fullName>
    </submittedName>
</protein>
<dbReference type="PROSITE" id="PS01124">
    <property type="entry name" value="HTH_ARAC_FAMILY_2"/>
    <property type="match status" value="1"/>
</dbReference>
<dbReference type="GO" id="GO:0043565">
    <property type="term" value="F:sequence-specific DNA binding"/>
    <property type="evidence" value="ECO:0007669"/>
    <property type="project" value="InterPro"/>
</dbReference>
<reference evidence="2" key="1">
    <citation type="submission" date="2020-10" db="EMBL/GenBank/DDBJ databases">
        <authorList>
            <person name="Gilroy R."/>
        </authorList>
    </citation>
    <scope>NUCLEOTIDE SEQUENCE</scope>
    <source>
        <strain evidence="2">E3-2379</strain>
    </source>
</reference>
<feature type="domain" description="HTH araC/xylS-type" evidence="1">
    <location>
        <begin position="234"/>
        <end position="301"/>
    </location>
</feature>
<dbReference type="AlphaFoldDB" id="A0A9D9N8A3"/>
<proteinExistence type="predicted"/>
<gene>
    <name evidence="2" type="ORF">IAC13_09775</name>
</gene>
<organism evidence="2 3">
    <name type="scientific">Candidatus Scybalomonas excrementavium</name>
    <dbReference type="NCBI Taxonomy" id="2840943"/>
    <lineage>
        <taxon>Bacteria</taxon>
        <taxon>Bacillati</taxon>
        <taxon>Bacillota</taxon>
        <taxon>Clostridia</taxon>
        <taxon>Lachnospirales</taxon>
        <taxon>Lachnospiraceae</taxon>
        <taxon>Lachnospiraceae incertae sedis</taxon>
        <taxon>Candidatus Scybalomonas</taxon>
    </lineage>
</organism>